<dbReference type="Gene3D" id="3.60.10.10">
    <property type="entry name" value="Endonuclease/exonuclease/phosphatase"/>
    <property type="match status" value="1"/>
</dbReference>
<dbReference type="Pfam" id="PF03372">
    <property type="entry name" value="Exo_endo_phos"/>
    <property type="match status" value="1"/>
</dbReference>
<dbReference type="AlphaFoldDB" id="A0A2P6N0B7"/>
<dbReference type="CDD" id="cd00173">
    <property type="entry name" value="SH2"/>
    <property type="match status" value="1"/>
</dbReference>
<dbReference type="Gene3D" id="1.10.510.10">
    <property type="entry name" value="Transferase(Phosphotransferase) domain 1"/>
    <property type="match status" value="1"/>
</dbReference>
<dbReference type="PROSITE" id="PS50011">
    <property type="entry name" value="PROTEIN_KINASE_DOM"/>
    <property type="match status" value="1"/>
</dbReference>
<dbReference type="PANTHER" id="PTHR44329">
    <property type="entry name" value="SERINE/THREONINE-PROTEIN KINASE TNNI3K-RELATED"/>
    <property type="match status" value="1"/>
</dbReference>
<dbReference type="InterPro" id="IPR005135">
    <property type="entry name" value="Endo/exonuclease/phosphatase"/>
</dbReference>
<evidence type="ECO:0000256" key="2">
    <source>
        <dbReference type="ARBA" id="ARBA00022741"/>
    </source>
</evidence>
<dbReference type="STRING" id="1890364.A0A2P6N0B7"/>
<dbReference type="SUPFAM" id="SSF56219">
    <property type="entry name" value="DNase I-like"/>
    <property type="match status" value="1"/>
</dbReference>
<comment type="caution">
    <text evidence="14">The sequence shown here is derived from an EMBL/GenBank/DDBJ whole genome shotgun (WGS) entry which is preliminary data.</text>
</comment>
<dbReference type="InterPro" id="IPR011993">
    <property type="entry name" value="PH-like_dom_sf"/>
</dbReference>
<proteinExistence type="predicted"/>
<dbReference type="SUPFAM" id="SSF55550">
    <property type="entry name" value="SH2 domain"/>
    <property type="match status" value="1"/>
</dbReference>
<dbReference type="InterPro" id="IPR000719">
    <property type="entry name" value="Prot_kinase_dom"/>
</dbReference>
<dbReference type="Pfam" id="PF00169">
    <property type="entry name" value="PH"/>
    <property type="match status" value="1"/>
</dbReference>
<evidence type="ECO:0000259" key="11">
    <source>
        <dbReference type="PROSITE" id="PS50001"/>
    </source>
</evidence>
<keyword evidence="4 8" id="KW-0067">ATP-binding</keyword>
<reference evidence="14 15" key="1">
    <citation type="journal article" date="2018" name="Genome Biol. Evol.">
        <title>Multiple Roots of Fruiting Body Formation in Amoebozoa.</title>
        <authorList>
            <person name="Hillmann F."/>
            <person name="Forbes G."/>
            <person name="Novohradska S."/>
            <person name="Ferling I."/>
            <person name="Riege K."/>
            <person name="Groth M."/>
            <person name="Westermann M."/>
            <person name="Marz M."/>
            <person name="Spaller T."/>
            <person name="Winckler T."/>
            <person name="Schaap P."/>
            <person name="Glockner G."/>
        </authorList>
    </citation>
    <scope>NUCLEOTIDE SEQUENCE [LARGE SCALE GENOMIC DNA]</scope>
    <source>
        <strain evidence="14 15">Jena</strain>
    </source>
</reference>
<dbReference type="SUPFAM" id="SSF50729">
    <property type="entry name" value="PH domain-like"/>
    <property type="match status" value="1"/>
</dbReference>
<dbReference type="InterPro" id="IPR011009">
    <property type="entry name" value="Kinase-like_dom_sf"/>
</dbReference>
<feature type="domain" description="Protein kinase" evidence="13">
    <location>
        <begin position="629"/>
        <end position="881"/>
    </location>
</feature>
<feature type="transmembrane region" description="Helical" evidence="10">
    <location>
        <begin position="341"/>
        <end position="360"/>
    </location>
</feature>
<accession>A0A2P6N0B7</accession>
<evidence type="ECO:0000313" key="15">
    <source>
        <dbReference type="Proteomes" id="UP000241769"/>
    </source>
</evidence>
<dbReference type="GO" id="GO:0005524">
    <property type="term" value="F:ATP binding"/>
    <property type="evidence" value="ECO:0007669"/>
    <property type="project" value="UniProtKB-UniRule"/>
</dbReference>
<feature type="domain" description="SH2" evidence="11">
    <location>
        <begin position="1004"/>
        <end position="1080"/>
    </location>
</feature>
<dbReference type="Gene3D" id="2.30.29.30">
    <property type="entry name" value="Pleckstrin-homology domain (PH domain)/Phosphotyrosine-binding domain (PTB)"/>
    <property type="match status" value="1"/>
</dbReference>
<feature type="domain" description="PH" evidence="12">
    <location>
        <begin position="499"/>
        <end position="602"/>
    </location>
</feature>
<keyword evidence="1" id="KW-0808">Transferase</keyword>
<evidence type="ECO:0000256" key="8">
    <source>
        <dbReference type="PROSITE-ProRule" id="PRU10141"/>
    </source>
</evidence>
<dbReference type="InterPro" id="IPR051681">
    <property type="entry name" value="Ser/Thr_Kinases-Pseudokinases"/>
</dbReference>
<dbReference type="PROSITE" id="PS50003">
    <property type="entry name" value="PH_DOMAIN"/>
    <property type="match status" value="1"/>
</dbReference>
<dbReference type="InterPro" id="IPR017441">
    <property type="entry name" value="Protein_kinase_ATP_BS"/>
</dbReference>
<evidence type="ECO:0000256" key="1">
    <source>
        <dbReference type="ARBA" id="ARBA00022679"/>
    </source>
</evidence>
<protein>
    <recommendedName>
        <fullName evidence="16">SH2 domain-containing protein</fullName>
    </recommendedName>
</protein>
<dbReference type="CDD" id="cd00821">
    <property type="entry name" value="PH"/>
    <property type="match status" value="1"/>
</dbReference>
<dbReference type="InterPro" id="IPR036860">
    <property type="entry name" value="SH2_dom_sf"/>
</dbReference>
<dbReference type="PROSITE" id="PS00107">
    <property type="entry name" value="PROTEIN_KINASE_ATP"/>
    <property type="match status" value="1"/>
</dbReference>
<evidence type="ECO:0000259" key="12">
    <source>
        <dbReference type="PROSITE" id="PS50003"/>
    </source>
</evidence>
<evidence type="ECO:0000256" key="3">
    <source>
        <dbReference type="ARBA" id="ARBA00022777"/>
    </source>
</evidence>
<dbReference type="OrthoDB" id="28291at2759"/>
<sequence length="1112" mass="126266">MQLKVVTLNCWGLKFVAKRREERMKAIAHELQTHYSDNDIIALQEIWVFDDFIYARKTLQSLFPHSKFFHSAALGAGLAIFSKHPIIDTNLKPYALNNSPLHILEGDWIVGKAAASAVIRHPLAGDIEVFNTHSVQFCAGFGEGPEYTQSHRISQAWEISKLMRSSLERGRQVIAMGDFNSTPDSAAMNVVYYHGLMRDAWSELHGNLLPDVPVEDDEKAIEEFGVTCNSPRNTWSAGKRFDERSTRWRGKRLDYVLYRENENNSHHQLVCTSSKVVFVNSIPDTNISFSDHYGVAAVFRLDPTKTKREFQVTKNRQFYREIAGYLRTYRGHALSTSRHQMVQFGICLALAVGLVVGTSFQPKTWLNWIFPLCTFPVSFYGATMLYTGFIYGRWEVAAIDNLSEEMQLAAGDAEEEVTVNDETASTEDAEGQSRRRRNNQNEGRQTEENTLRSFPPPPTGTGESSDLKDLDREDSMSSEKGYLPEWAGKTIQEMESDGDVMHCGYLFKRGGGTKSKAWRKRWFVLSIFGLAYFKANTPRERPRGVIGPLFSFEVTDAGITPGAYAFNLNPKSDAKHKRCYSLYAKSEEERKEWTAKISQVQLERRRTVTEIERVLDGTGAVINGKDLQIYKQRILGRGASGDVLEGTWNQTTEVAVKQLQDSSRISPSTLIAFYKEVSTLYSVRHPEVVKMYGFCKKDETLCLVTELVKGGTLDQIIDAGDTVEVLPVLDIIAVLLSITRAMICLHSKGVVHRDLKPSSIMIDDWSKRSVKVCGFGLSADVQNSSNRAGAAYIAPEMQGTKPTDYKVDVFAFGIIAWELMMQKRAFAHLKTRNEVDDAIFRNRRPELSETNLLYSVISKCWNGDPQHRSTFDQCFNELNTIKNTINKMSSGPGQISYPLYSGYTPSNHSTRRETRSDINSVIVAAFDGQKYIDWPKFIEVVCGATGEELELAEELKFCLQRQNRAYLEDYTKFITWFTPVVGRDTSYSTGYTLRDIVQVVSRPWFHGVLDANRSKDILHQQEVGAFLVRFSSQPKVYTLSLRFRLTCSHWRITSEKMMNGMLYTMGTRTYKSLDELIERHMVEPLDGDEEGQPVQYVLEKATDRNMTHHYTS</sequence>
<keyword evidence="10" id="KW-0812">Transmembrane</keyword>
<dbReference type="SMART" id="SM00252">
    <property type="entry name" value="SH2"/>
    <property type="match status" value="1"/>
</dbReference>
<dbReference type="InParanoid" id="A0A2P6N0B7"/>
<dbReference type="Pfam" id="PF00017">
    <property type="entry name" value="SH2"/>
    <property type="match status" value="1"/>
</dbReference>
<dbReference type="Pfam" id="PF07714">
    <property type="entry name" value="PK_Tyr_Ser-Thr"/>
    <property type="match status" value="1"/>
</dbReference>
<dbReference type="InterPro" id="IPR001245">
    <property type="entry name" value="Ser-Thr/Tyr_kinase_cat_dom"/>
</dbReference>
<dbReference type="InterPro" id="IPR000980">
    <property type="entry name" value="SH2"/>
</dbReference>
<feature type="compositionally biased region" description="Basic and acidic residues" evidence="9">
    <location>
        <begin position="465"/>
        <end position="477"/>
    </location>
</feature>
<organism evidence="14 15">
    <name type="scientific">Planoprotostelium fungivorum</name>
    <dbReference type="NCBI Taxonomy" id="1890364"/>
    <lineage>
        <taxon>Eukaryota</taxon>
        <taxon>Amoebozoa</taxon>
        <taxon>Evosea</taxon>
        <taxon>Variosea</taxon>
        <taxon>Cavosteliida</taxon>
        <taxon>Cavosteliaceae</taxon>
        <taxon>Planoprotostelium</taxon>
    </lineage>
</organism>
<evidence type="ECO:0000256" key="7">
    <source>
        <dbReference type="PROSITE-ProRule" id="PRU00191"/>
    </source>
</evidence>
<evidence type="ECO:0008006" key="16">
    <source>
        <dbReference type="Google" id="ProtNLM"/>
    </source>
</evidence>
<evidence type="ECO:0000256" key="6">
    <source>
        <dbReference type="ARBA" id="ARBA00023137"/>
    </source>
</evidence>
<evidence type="ECO:0000256" key="5">
    <source>
        <dbReference type="ARBA" id="ARBA00022999"/>
    </source>
</evidence>
<keyword evidence="10" id="KW-1133">Transmembrane helix</keyword>
<dbReference type="InterPro" id="IPR036691">
    <property type="entry name" value="Endo/exonu/phosph_ase_sf"/>
</dbReference>
<keyword evidence="5 7" id="KW-0727">SH2 domain</keyword>
<keyword evidence="3" id="KW-0418">Kinase</keyword>
<gene>
    <name evidence="14" type="ORF">PROFUN_14401</name>
</gene>
<evidence type="ECO:0000256" key="10">
    <source>
        <dbReference type="SAM" id="Phobius"/>
    </source>
</evidence>
<dbReference type="InterPro" id="IPR001849">
    <property type="entry name" value="PH_domain"/>
</dbReference>
<keyword evidence="6" id="KW-0829">Tyrosine-protein kinase</keyword>
<name>A0A2P6N0B7_9EUKA</name>
<keyword evidence="2 8" id="KW-0547">Nucleotide-binding</keyword>
<dbReference type="Gene3D" id="3.30.505.10">
    <property type="entry name" value="SH2 domain"/>
    <property type="match status" value="1"/>
</dbReference>
<evidence type="ECO:0000259" key="13">
    <source>
        <dbReference type="PROSITE" id="PS50011"/>
    </source>
</evidence>
<dbReference type="PANTHER" id="PTHR44329:SF298">
    <property type="entry name" value="MIXED LINEAGE KINASE DOMAIN-LIKE PROTEIN"/>
    <property type="match status" value="1"/>
</dbReference>
<feature type="transmembrane region" description="Helical" evidence="10">
    <location>
        <begin position="372"/>
        <end position="394"/>
    </location>
</feature>
<dbReference type="SMART" id="SM00233">
    <property type="entry name" value="PH"/>
    <property type="match status" value="1"/>
</dbReference>
<dbReference type="SUPFAM" id="SSF56112">
    <property type="entry name" value="Protein kinase-like (PK-like)"/>
    <property type="match status" value="1"/>
</dbReference>
<dbReference type="EMBL" id="MDYQ01000267">
    <property type="protein sequence ID" value="PRP77395.1"/>
    <property type="molecule type" value="Genomic_DNA"/>
</dbReference>
<dbReference type="GO" id="GO:0005737">
    <property type="term" value="C:cytoplasm"/>
    <property type="evidence" value="ECO:0007669"/>
    <property type="project" value="UniProtKB-ARBA"/>
</dbReference>
<dbReference type="GO" id="GO:0004713">
    <property type="term" value="F:protein tyrosine kinase activity"/>
    <property type="evidence" value="ECO:0007669"/>
    <property type="project" value="UniProtKB-KW"/>
</dbReference>
<dbReference type="GO" id="GO:0097527">
    <property type="term" value="P:necroptotic signaling pathway"/>
    <property type="evidence" value="ECO:0007669"/>
    <property type="project" value="TreeGrafter"/>
</dbReference>
<evidence type="ECO:0000313" key="14">
    <source>
        <dbReference type="EMBL" id="PRP77395.1"/>
    </source>
</evidence>
<keyword evidence="15" id="KW-1185">Reference proteome</keyword>
<feature type="region of interest" description="Disordered" evidence="9">
    <location>
        <begin position="410"/>
        <end position="484"/>
    </location>
</feature>
<feature type="binding site" evidence="8">
    <location>
        <position position="657"/>
    </location>
    <ligand>
        <name>ATP</name>
        <dbReference type="ChEBI" id="CHEBI:30616"/>
    </ligand>
</feature>
<evidence type="ECO:0000256" key="4">
    <source>
        <dbReference type="ARBA" id="ARBA00022840"/>
    </source>
</evidence>
<feature type="compositionally biased region" description="Acidic residues" evidence="9">
    <location>
        <begin position="412"/>
        <end position="430"/>
    </location>
</feature>
<dbReference type="PROSITE" id="PS50001">
    <property type="entry name" value="SH2"/>
    <property type="match status" value="1"/>
</dbReference>
<evidence type="ECO:0000256" key="9">
    <source>
        <dbReference type="SAM" id="MobiDB-lite"/>
    </source>
</evidence>
<dbReference type="Proteomes" id="UP000241769">
    <property type="component" value="Unassembled WGS sequence"/>
</dbReference>
<keyword evidence="10" id="KW-0472">Membrane</keyword>